<dbReference type="AlphaFoldDB" id="A0A0L0G886"/>
<sequence>MEGTPGHAEPYVEGHVQGKLGWEGMAGPWAEERTGADDKQACSGNQTIVNGEVHGLDGGDSLKGANSEEGGIFAAQIKDLSTKREMQLSSGSVLPDADAVSTKDQSVRETTTSDADDSTGIVVAGEQSNQKSSTQITSDGTSPIQSVGGATLLGMINSVITSIQASDAPSSQADSALSIAKEELSPSTNESNQKRYKMESEIEKDVQMNNPSIAETKKTMNTREANRFKPPIIDVPTEQEDSEESDDSSDDSEWHPDMDSDAEDMAVVRVAEESDDEMAECEMSKEMLEKR</sequence>
<feature type="compositionally biased region" description="Acidic residues" evidence="1">
    <location>
        <begin position="237"/>
        <end position="251"/>
    </location>
</feature>
<dbReference type="Proteomes" id="UP000054560">
    <property type="component" value="Unassembled WGS sequence"/>
</dbReference>
<accession>A0A0L0G886</accession>
<reference evidence="2 3" key="1">
    <citation type="submission" date="2011-02" db="EMBL/GenBank/DDBJ databases">
        <title>The Genome Sequence of Sphaeroforma arctica JP610.</title>
        <authorList>
            <consortium name="The Broad Institute Genome Sequencing Platform"/>
            <person name="Russ C."/>
            <person name="Cuomo C."/>
            <person name="Young S.K."/>
            <person name="Zeng Q."/>
            <person name="Gargeya S."/>
            <person name="Alvarado L."/>
            <person name="Berlin A."/>
            <person name="Chapman S.B."/>
            <person name="Chen Z."/>
            <person name="Freedman E."/>
            <person name="Gellesch M."/>
            <person name="Goldberg J."/>
            <person name="Griggs A."/>
            <person name="Gujja S."/>
            <person name="Heilman E."/>
            <person name="Heiman D."/>
            <person name="Howarth C."/>
            <person name="Mehta T."/>
            <person name="Neiman D."/>
            <person name="Pearson M."/>
            <person name="Roberts A."/>
            <person name="Saif S."/>
            <person name="Shea T."/>
            <person name="Shenoy N."/>
            <person name="Sisk P."/>
            <person name="Stolte C."/>
            <person name="Sykes S."/>
            <person name="White J."/>
            <person name="Yandava C."/>
            <person name="Burger G."/>
            <person name="Gray M.W."/>
            <person name="Holland P.W.H."/>
            <person name="King N."/>
            <person name="Lang F.B.F."/>
            <person name="Roger A.J."/>
            <person name="Ruiz-Trillo I."/>
            <person name="Haas B."/>
            <person name="Nusbaum C."/>
            <person name="Birren B."/>
        </authorList>
    </citation>
    <scope>NUCLEOTIDE SEQUENCE [LARGE SCALE GENOMIC DNA]</scope>
    <source>
        <strain evidence="2 3">JP610</strain>
    </source>
</reference>
<dbReference type="GeneID" id="25903052"/>
<feature type="region of interest" description="Disordered" evidence="1">
    <location>
        <begin position="84"/>
        <end position="117"/>
    </location>
</feature>
<feature type="compositionally biased region" description="Basic and acidic residues" evidence="1">
    <location>
        <begin position="282"/>
        <end position="291"/>
    </location>
</feature>
<dbReference type="RefSeq" id="XP_014159154.1">
    <property type="nucleotide sequence ID" value="XM_014303679.1"/>
</dbReference>
<keyword evidence="3" id="KW-1185">Reference proteome</keyword>
<organism evidence="2 3">
    <name type="scientific">Sphaeroforma arctica JP610</name>
    <dbReference type="NCBI Taxonomy" id="667725"/>
    <lineage>
        <taxon>Eukaryota</taxon>
        <taxon>Ichthyosporea</taxon>
        <taxon>Ichthyophonida</taxon>
        <taxon>Sphaeroforma</taxon>
    </lineage>
</organism>
<feature type="compositionally biased region" description="Polar residues" evidence="1">
    <location>
        <begin position="102"/>
        <end position="113"/>
    </location>
</feature>
<gene>
    <name evidence="2" type="ORF">SARC_02548</name>
</gene>
<evidence type="ECO:0000313" key="2">
    <source>
        <dbReference type="EMBL" id="KNC85252.1"/>
    </source>
</evidence>
<feature type="region of interest" description="Disordered" evidence="1">
    <location>
        <begin position="165"/>
        <end position="291"/>
    </location>
</feature>
<name>A0A0L0G886_9EUKA</name>
<evidence type="ECO:0000256" key="1">
    <source>
        <dbReference type="SAM" id="MobiDB-lite"/>
    </source>
</evidence>
<feature type="compositionally biased region" description="Basic and acidic residues" evidence="1">
    <location>
        <begin position="192"/>
        <end position="206"/>
    </location>
</feature>
<evidence type="ECO:0000313" key="3">
    <source>
        <dbReference type="Proteomes" id="UP000054560"/>
    </source>
</evidence>
<dbReference type="EMBL" id="KQ241712">
    <property type="protein sequence ID" value="KNC85252.1"/>
    <property type="molecule type" value="Genomic_DNA"/>
</dbReference>
<feature type="compositionally biased region" description="Low complexity" evidence="1">
    <location>
        <begin position="165"/>
        <end position="178"/>
    </location>
</feature>
<protein>
    <submittedName>
        <fullName evidence="2">Uncharacterized protein</fullName>
    </submittedName>
</protein>
<proteinExistence type="predicted"/>